<evidence type="ECO:0000313" key="3">
    <source>
        <dbReference type="EMBL" id="MBI4595474.1"/>
    </source>
</evidence>
<dbReference type="CDD" id="cd06558">
    <property type="entry name" value="crotonase-like"/>
    <property type="match status" value="1"/>
</dbReference>
<accession>A0A933GMG8</accession>
<dbReference type="EMBL" id="JACQWF010000167">
    <property type="protein sequence ID" value="MBI4595474.1"/>
    <property type="molecule type" value="Genomic_DNA"/>
</dbReference>
<name>A0A933GMG8_UNCTE</name>
<comment type="similarity">
    <text evidence="1">Belongs to the enoyl-CoA hydratase/isomerase family.</text>
</comment>
<reference evidence="3" key="1">
    <citation type="submission" date="2020-07" db="EMBL/GenBank/DDBJ databases">
        <title>Huge and variable diversity of episymbiotic CPR bacteria and DPANN archaea in groundwater ecosystems.</title>
        <authorList>
            <person name="He C.Y."/>
            <person name="Keren R."/>
            <person name="Whittaker M."/>
            <person name="Farag I.F."/>
            <person name="Doudna J."/>
            <person name="Cate J.H.D."/>
            <person name="Banfield J.F."/>
        </authorList>
    </citation>
    <scope>NUCLEOTIDE SEQUENCE</scope>
    <source>
        <strain evidence="3">NC_groundwater_1482_Ag_S-0.65um_47_24</strain>
    </source>
</reference>
<gene>
    <name evidence="3" type="ORF">HY730_03745</name>
</gene>
<dbReference type="Gene3D" id="3.90.226.10">
    <property type="entry name" value="2-enoyl-CoA Hydratase, Chain A, domain 1"/>
    <property type="match status" value="1"/>
</dbReference>
<evidence type="ECO:0000256" key="2">
    <source>
        <dbReference type="ARBA" id="ARBA00023239"/>
    </source>
</evidence>
<dbReference type="PANTHER" id="PTHR43802">
    <property type="entry name" value="ENOYL-COA HYDRATASE"/>
    <property type="match status" value="1"/>
</dbReference>
<dbReference type="Gene3D" id="1.10.12.10">
    <property type="entry name" value="Lyase 2-enoyl-coa Hydratase, Chain A, domain 2"/>
    <property type="match status" value="1"/>
</dbReference>
<dbReference type="GO" id="GO:0016829">
    <property type="term" value="F:lyase activity"/>
    <property type="evidence" value="ECO:0007669"/>
    <property type="project" value="UniProtKB-KW"/>
</dbReference>
<evidence type="ECO:0000313" key="4">
    <source>
        <dbReference type="Proteomes" id="UP000772181"/>
    </source>
</evidence>
<keyword evidence="2" id="KW-0456">Lyase</keyword>
<dbReference type="InterPro" id="IPR029045">
    <property type="entry name" value="ClpP/crotonase-like_dom_sf"/>
</dbReference>
<dbReference type="InterPro" id="IPR014748">
    <property type="entry name" value="Enoyl-CoA_hydra_C"/>
</dbReference>
<dbReference type="AlphaFoldDB" id="A0A933GMG8"/>
<dbReference type="PANTHER" id="PTHR43802:SF1">
    <property type="entry name" value="IP11341P-RELATED"/>
    <property type="match status" value="1"/>
</dbReference>
<comment type="caution">
    <text evidence="3">The sequence shown here is derived from an EMBL/GenBank/DDBJ whole genome shotgun (WGS) entry which is preliminary data.</text>
</comment>
<dbReference type="FunFam" id="3.90.226.10:FF:000009">
    <property type="entry name" value="Carnitinyl-CoA dehydratase"/>
    <property type="match status" value="1"/>
</dbReference>
<proteinExistence type="inferred from homology"/>
<dbReference type="SUPFAM" id="SSF52096">
    <property type="entry name" value="ClpP/crotonase"/>
    <property type="match status" value="1"/>
</dbReference>
<dbReference type="Proteomes" id="UP000772181">
    <property type="component" value="Unassembled WGS sequence"/>
</dbReference>
<sequence length="262" mass="28437">MFETVLYKIEDGVALITLNRPDRLNAANDQLVSELSQAIAMAREDKNVRALVLTGSGRAFCAGADVGGMQREQKPTPFDIRNQLRDGAQKMILNIQKCEKPVIAAINGVAAGGGFDLACACDMRFASDKARFLEAFVRIGLFPGWGGTWMLPRIVGLAKAAELIWTGDEIDAKEAERIGLVSKVVPHEALEKEVMALAKRLAQGPSIAITLSKIAMYKGLETDLETALEFICAAETLTLTSGDHAEGVKAFREKRKANFQGR</sequence>
<dbReference type="InterPro" id="IPR001753">
    <property type="entry name" value="Enoyl-CoA_hydra/iso"/>
</dbReference>
<evidence type="ECO:0000256" key="1">
    <source>
        <dbReference type="ARBA" id="ARBA00005254"/>
    </source>
</evidence>
<dbReference type="Pfam" id="PF00378">
    <property type="entry name" value="ECH_1"/>
    <property type="match status" value="1"/>
</dbReference>
<organism evidence="3 4">
    <name type="scientific">Tectimicrobiota bacterium</name>
    <dbReference type="NCBI Taxonomy" id="2528274"/>
    <lineage>
        <taxon>Bacteria</taxon>
        <taxon>Pseudomonadati</taxon>
        <taxon>Nitrospinota/Tectimicrobiota group</taxon>
        <taxon>Candidatus Tectimicrobiota</taxon>
    </lineage>
</organism>
<protein>
    <submittedName>
        <fullName evidence="3">Enoyl-CoA hydratase/isomerase family protein</fullName>
    </submittedName>
</protein>